<dbReference type="HOGENOM" id="CLU_063430_3_0_0"/>
<keyword evidence="9" id="KW-1185">Reference proteome</keyword>
<dbReference type="EMBL" id="DF820470">
    <property type="protein sequence ID" value="GAK59614.1"/>
    <property type="molecule type" value="Genomic_DNA"/>
</dbReference>
<evidence type="ECO:0000256" key="7">
    <source>
        <dbReference type="RuleBase" id="RU361257"/>
    </source>
</evidence>
<proteinExistence type="inferred from homology"/>
<dbReference type="Pfam" id="PF02086">
    <property type="entry name" value="MethyltransfD12"/>
    <property type="match status" value="1"/>
</dbReference>
<comment type="catalytic activity">
    <reaction evidence="6 7">
        <text>a 2'-deoxyadenosine in DNA + S-adenosyl-L-methionine = an N(6)-methyl-2'-deoxyadenosine in DNA + S-adenosyl-L-homocysteine + H(+)</text>
        <dbReference type="Rhea" id="RHEA:15197"/>
        <dbReference type="Rhea" id="RHEA-COMP:12418"/>
        <dbReference type="Rhea" id="RHEA-COMP:12419"/>
        <dbReference type="ChEBI" id="CHEBI:15378"/>
        <dbReference type="ChEBI" id="CHEBI:57856"/>
        <dbReference type="ChEBI" id="CHEBI:59789"/>
        <dbReference type="ChEBI" id="CHEBI:90615"/>
        <dbReference type="ChEBI" id="CHEBI:90616"/>
        <dbReference type="EC" id="2.1.1.72"/>
    </reaction>
</comment>
<evidence type="ECO:0000313" key="8">
    <source>
        <dbReference type="EMBL" id="GAK59614.1"/>
    </source>
</evidence>
<dbReference type="InterPro" id="IPR012327">
    <property type="entry name" value="MeTrfase_D12"/>
</dbReference>
<sequence>MTRIHIPPIKCQGIKSKLVPWIRDIVQWNDRGRWIEPFVGSGVVGFNIAPHHALFCDSNPHIIAFYAALNTGELTPGQVKTYLVSEGKKLAHYGKAYYYEVRERFNTTYQPLDFLVLNRSCFNGVIRFNSQGKFNVPFGHKVERFSKAYITKIVNQVEVVYKQAQLSQWTFLCQDFRQTLADIHPDDVVYCDPPYAGRHVDYYNGWTESDESALCTLLKQCAGKFLLSTWHHNQYRGNPYITTLWTEFHMFTREHFYHVGAKETNRNPVIEAIITNFIPRQLQATPSEMKYEQLLLLEREMEYAVNVR</sequence>
<dbReference type="EC" id="2.1.1.72" evidence="2 7"/>
<evidence type="ECO:0000256" key="1">
    <source>
        <dbReference type="ARBA" id="ARBA00006594"/>
    </source>
</evidence>
<keyword evidence="5 7" id="KW-0949">S-adenosyl-L-methionine</keyword>
<dbReference type="GO" id="GO:1904047">
    <property type="term" value="F:S-adenosyl-L-methionine binding"/>
    <property type="evidence" value="ECO:0007669"/>
    <property type="project" value="TreeGrafter"/>
</dbReference>
<accession>A0A081C4V9</accession>
<organism evidence="8">
    <name type="scientific">Vecturithrix granuli</name>
    <dbReference type="NCBI Taxonomy" id="1499967"/>
    <lineage>
        <taxon>Bacteria</taxon>
        <taxon>Candidatus Moduliflexota</taxon>
        <taxon>Candidatus Vecturitrichia</taxon>
        <taxon>Candidatus Vecturitrichales</taxon>
        <taxon>Candidatus Vecturitrichaceae</taxon>
        <taxon>Candidatus Vecturithrix</taxon>
    </lineage>
</organism>
<evidence type="ECO:0000256" key="5">
    <source>
        <dbReference type="ARBA" id="ARBA00022691"/>
    </source>
</evidence>
<dbReference type="NCBIfam" id="TIGR00571">
    <property type="entry name" value="dam"/>
    <property type="match status" value="1"/>
</dbReference>
<protein>
    <recommendedName>
        <fullName evidence="2 7">Site-specific DNA-methyltransferase (adenine-specific)</fullName>
        <ecNumber evidence="2 7">2.1.1.72</ecNumber>
    </recommendedName>
</protein>
<reference evidence="8" key="1">
    <citation type="journal article" date="2015" name="PeerJ">
        <title>First genomic representation of candidate bacterial phylum KSB3 points to enhanced environmental sensing as a trigger of wastewater bulking.</title>
        <authorList>
            <person name="Sekiguchi Y."/>
            <person name="Ohashi A."/>
            <person name="Parks D.H."/>
            <person name="Yamauchi T."/>
            <person name="Tyson G.W."/>
            <person name="Hugenholtz P."/>
        </authorList>
    </citation>
    <scope>NUCLEOTIDE SEQUENCE [LARGE SCALE GENOMIC DNA]</scope>
</reference>
<dbReference type="PRINTS" id="PR00505">
    <property type="entry name" value="D12N6MTFRASE"/>
</dbReference>
<evidence type="ECO:0000256" key="4">
    <source>
        <dbReference type="ARBA" id="ARBA00022679"/>
    </source>
</evidence>
<name>A0A081C4V9_VECG1</name>
<dbReference type="Gene3D" id="1.10.1020.10">
    <property type="entry name" value="Adenine-specific Methyltransferase, Domain 2"/>
    <property type="match status" value="1"/>
</dbReference>
<dbReference type="GO" id="GO:0009307">
    <property type="term" value="P:DNA restriction-modification system"/>
    <property type="evidence" value="ECO:0007669"/>
    <property type="project" value="InterPro"/>
</dbReference>
<dbReference type="Gene3D" id="3.40.50.150">
    <property type="entry name" value="Vaccinia Virus protein VP39"/>
    <property type="match status" value="1"/>
</dbReference>
<dbReference type="InterPro" id="IPR029063">
    <property type="entry name" value="SAM-dependent_MTases_sf"/>
</dbReference>
<dbReference type="InterPro" id="IPR002052">
    <property type="entry name" value="DNA_methylase_N6_adenine_CS"/>
</dbReference>
<dbReference type="PANTHER" id="PTHR30481:SF3">
    <property type="entry name" value="DNA ADENINE METHYLASE"/>
    <property type="match status" value="1"/>
</dbReference>
<keyword evidence="4 7" id="KW-0808">Transferase</keyword>
<dbReference type="STRING" id="1499967.U27_06599"/>
<evidence type="ECO:0000256" key="3">
    <source>
        <dbReference type="ARBA" id="ARBA00022603"/>
    </source>
</evidence>
<dbReference type="InterPro" id="IPR023095">
    <property type="entry name" value="Ade_MeTrfase_dom_2"/>
</dbReference>
<dbReference type="PANTHER" id="PTHR30481">
    <property type="entry name" value="DNA ADENINE METHYLASE"/>
    <property type="match status" value="1"/>
</dbReference>
<dbReference type="GO" id="GO:0006298">
    <property type="term" value="P:mismatch repair"/>
    <property type="evidence" value="ECO:0007669"/>
    <property type="project" value="TreeGrafter"/>
</dbReference>
<dbReference type="InterPro" id="IPR012263">
    <property type="entry name" value="M_m6A_EcoRV"/>
</dbReference>
<evidence type="ECO:0000256" key="6">
    <source>
        <dbReference type="ARBA" id="ARBA00047942"/>
    </source>
</evidence>
<dbReference type="GO" id="GO:0009007">
    <property type="term" value="F:site-specific DNA-methyltransferase (adenine-specific) activity"/>
    <property type="evidence" value="ECO:0007669"/>
    <property type="project" value="UniProtKB-UniRule"/>
</dbReference>
<keyword evidence="3 7" id="KW-0489">Methyltransferase</keyword>
<evidence type="ECO:0000256" key="2">
    <source>
        <dbReference type="ARBA" id="ARBA00011900"/>
    </source>
</evidence>
<dbReference type="AlphaFoldDB" id="A0A081C4V9"/>
<dbReference type="GO" id="GO:0043565">
    <property type="term" value="F:sequence-specific DNA binding"/>
    <property type="evidence" value="ECO:0007669"/>
    <property type="project" value="TreeGrafter"/>
</dbReference>
<dbReference type="Proteomes" id="UP000030661">
    <property type="component" value="Unassembled WGS sequence"/>
</dbReference>
<dbReference type="PROSITE" id="PS00092">
    <property type="entry name" value="N6_MTASE"/>
    <property type="match status" value="1"/>
</dbReference>
<evidence type="ECO:0000313" key="9">
    <source>
        <dbReference type="Proteomes" id="UP000030661"/>
    </source>
</evidence>
<dbReference type="GO" id="GO:0032259">
    <property type="term" value="P:methylation"/>
    <property type="evidence" value="ECO:0007669"/>
    <property type="project" value="UniProtKB-KW"/>
</dbReference>
<dbReference type="eggNOG" id="COG0338">
    <property type="taxonomic scope" value="Bacteria"/>
</dbReference>
<dbReference type="SUPFAM" id="SSF53335">
    <property type="entry name" value="S-adenosyl-L-methionine-dependent methyltransferases"/>
    <property type="match status" value="1"/>
</dbReference>
<gene>
    <name evidence="8" type="ORF">U27_06599</name>
</gene>
<comment type="similarity">
    <text evidence="1 7">Belongs to the N(4)/N(6)-methyltransferase family.</text>
</comment>
<dbReference type="PIRSF" id="PIRSF000398">
    <property type="entry name" value="M_m6A_EcoRV"/>
    <property type="match status" value="1"/>
</dbReference>